<evidence type="ECO:0000313" key="1">
    <source>
        <dbReference type="EMBL" id="KAJ8912241.1"/>
    </source>
</evidence>
<evidence type="ECO:0008006" key="3">
    <source>
        <dbReference type="Google" id="ProtNLM"/>
    </source>
</evidence>
<organism evidence="1 2">
    <name type="scientific">Exocentrus adspersus</name>
    <dbReference type="NCBI Taxonomy" id="1586481"/>
    <lineage>
        <taxon>Eukaryota</taxon>
        <taxon>Metazoa</taxon>
        <taxon>Ecdysozoa</taxon>
        <taxon>Arthropoda</taxon>
        <taxon>Hexapoda</taxon>
        <taxon>Insecta</taxon>
        <taxon>Pterygota</taxon>
        <taxon>Neoptera</taxon>
        <taxon>Endopterygota</taxon>
        <taxon>Coleoptera</taxon>
        <taxon>Polyphaga</taxon>
        <taxon>Cucujiformia</taxon>
        <taxon>Chrysomeloidea</taxon>
        <taxon>Cerambycidae</taxon>
        <taxon>Lamiinae</taxon>
        <taxon>Acanthocinini</taxon>
        <taxon>Exocentrus</taxon>
    </lineage>
</organism>
<name>A0AAV8VD61_9CUCU</name>
<proteinExistence type="predicted"/>
<reference evidence="1 2" key="1">
    <citation type="journal article" date="2023" name="Insect Mol. Biol.">
        <title>Genome sequencing provides insights into the evolution of gene families encoding plant cell wall-degrading enzymes in longhorned beetles.</title>
        <authorList>
            <person name="Shin N.R."/>
            <person name="Okamura Y."/>
            <person name="Kirsch R."/>
            <person name="Pauchet Y."/>
        </authorList>
    </citation>
    <scope>NUCLEOTIDE SEQUENCE [LARGE SCALE GENOMIC DNA]</scope>
    <source>
        <strain evidence="1">EAD_L_NR</strain>
    </source>
</reference>
<dbReference type="InterPro" id="IPR043502">
    <property type="entry name" value="DNA/RNA_pol_sf"/>
</dbReference>
<gene>
    <name evidence="1" type="ORF">NQ315_016583</name>
</gene>
<evidence type="ECO:0000313" key="2">
    <source>
        <dbReference type="Proteomes" id="UP001159042"/>
    </source>
</evidence>
<dbReference type="GO" id="GO:0071897">
    <property type="term" value="P:DNA biosynthetic process"/>
    <property type="evidence" value="ECO:0007669"/>
    <property type="project" value="UniProtKB-ARBA"/>
</dbReference>
<dbReference type="SUPFAM" id="SSF56672">
    <property type="entry name" value="DNA/RNA polymerases"/>
    <property type="match status" value="1"/>
</dbReference>
<accession>A0AAV8VD61</accession>
<sequence length="656" mass="77091">MIICNKQQRNITKILLDFCKSHNGLRNSESLGISRKLHTHIAHLKRYKHLFNSLAHVGAGHKNTRSRRVHWEDINSPVRLTKQKLSKHVNLLIIQNKYWDERGDGNDMDSEFEIKYHFCWIKNLSRLVSSQLSKRTRYFNSEQKLNDHVVDCSKLNNCKITFPEERALFFKNHKYKISTPFVIYADFEAMLEPLSEESSTKSTKYQKHTAFSVGYYFKCSYDDNLSFYKSHRGADCVQWFSNELETISKFIDTKLTTVVPMNMSQVQEMEFRLATICHICEKPFKDTEDHKKTRDHNHLTVPIVLHNLSNYDGHFIISEVAKTGSIYLLPINKERFLAESLDKLSSYLTNNELLNLRKEFHDLDDGKFKLLTRKGVTQLPDQEEFYNKLMDNNISDEDYRHAQNIWNKFEIKNLDLYLKTDVLLLADVFENFRQKCLNTYKLDPAHYYTLPGYTWDCMLKYTKVELDYIKDIDMLMFIERGIRGGVSQCPNRYAKANNKYIPNFDSTQPVKYLTYFDVNNLYGWAMSQYLPYADFRWVDTNIDVLNISDESDQGYILELMNNAVFGKTMENIRKHRVVKLKNQWEGRYGASNYIASPNFHSRAIFNNNLVAIELNKSEICFNKALFVAKALLNKLLSEISQKLFIISITSKDIDRV</sequence>
<dbReference type="PANTHER" id="PTHR31511">
    <property type="entry name" value="PROTEIN CBG23764"/>
    <property type="match status" value="1"/>
</dbReference>
<keyword evidence="2" id="KW-1185">Reference proteome</keyword>
<comment type="caution">
    <text evidence="1">The sequence shown here is derived from an EMBL/GenBank/DDBJ whole genome shotgun (WGS) entry which is preliminary data.</text>
</comment>
<dbReference type="EMBL" id="JANEYG010000140">
    <property type="protein sequence ID" value="KAJ8912241.1"/>
    <property type="molecule type" value="Genomic_DNA"/>
</dbReference>
<dbReference type="PANTHER" id="PTHR31511:SF12">
    <property type="entry name" value="RHO TERMINATION FACTOR N-TERMINAL DOMAIN-CONTAINING PROTEIN"/>
    <property type="match status" value="1"/>
</dbReference>
<dbReference type="Proteomes" id="UP001159042">
    <property type="component" value="Unassembled WGS sequence"/>
</dbReference>
<dbReference type="AlphaFoldDB" id="A0AAV8VD61"/>
<protein>
    <recommendedName>
        <fullName evidence="3">DNA-directed DNA polymerase</fullName>
    </recommendedName>
</protein>